<evidence type="ECO:0000256" key="4">
    <source>
        <dbReference type="ARBA" id="ARBA00022989"/>
    </source>
</evidence>
<proteinExistence type="inferred from homology"/>
<feature type="compositionally biased region" description="Basic and acidic residues" evidence="7">
    <location>
        <begin position="16"/>
        <end position="29"/>
    </location>
</feature>
<keyword evidence="3 6" id="KW-0812">Transmembrane</keyword>
<reference evidence="8" key="1">
    <citation type="submission" date="2015-10" db="EMBL/GenBank/DDBJ databases">
        <title>Evolution marks in rhizobial microsymbionts genomes from the relict species Vavilovia formosa (Stev.) Fed.</title>
        <authorList>
            <person name="Kopat V."/>
        </authorList>
    </citation>
    <scope>NUCLEOTIDE SEQUENCE</scope>
    <source>
        <strain evidence="8">Vaf-07</strain>
    </source>
</reference>
<dbReference type="EMBL" id="KT955714">
    <property type="protein sequence ID" value="AMH39624.1"/>
    <property type="molecule type" value="Genomic_DNA"/>
</dbReference>
<dbReference type="PROSITE" id="PS50895">
    <property type="entry name" value="SURF1"/>
    <property type="match status" value="1"/>
</dbReference>
<organism evidence="8">
    <name type="scientific">Tardiphaga robiniae</name>
    <dbReference type="NCBI Taxonomy" id="943830"/>
    <lineage>
        <taxon>Bacteria</taxon>
        <taxon>Pseudomonadati</taxon>
        <taxon>Pseudomonadota</taxon>
        <taxon>Alphaproteobacteria</taxon>
        <taxon>Hyphomicrobiales</taxon>
        <taxon>Nitrobacteraceae</taxon>
        <taxon>Tardiphaga</taxon>
    </lineage>
</organism>
<dbReference type="PANTHER" id="PTHR23427:SF2">
    <property type="entry name" value="SURFEIT LOCUS PROTEIN 1"/>
    <property type="match status" value="1"/>
</dbReference>
<dbReference type="RefSeq" id="WP_244499655.1">
    <property type="nucleotide sequence ID" value="NZ_LVYV01000001.1"/>
</dbReference>
<evidence type="ECO:0000256" key="7">
    <source>
        <dbReference type="SAM" id="MobiDB-lite"/>
    </source>
</evidence>
<feature type="transmembrane region" description="Helical" evidence="6">
    <location>
        <begin position="34"/>
        <end position="57"/>
    </location>
</feature>
<comment type="similarity">
    <text evidence="2 6">Belongs to the SURF1 family.</text>
</comment>
<dbReference type="CDD" id="cd06662">
    <property type="entry name" value="SURF1"/>
    <property type="match status" value="1"/>
</dbReference>
<dbReference type="InterPro" id="IPR002994">
    <property type="entry name" value="Surf1/Shy1"/>
</dbReference>
<feature type="region of interest" description="Disordered" evidence="7">
    <location>
        <begin position="1"/>
        <end position="32"/>
    </location>
</feature>
<comment type="subcellular location">
    <subcellularLocation>
        <location evidence="6">Cell membrane</location>
        <topology evidence="6">Multi-pass membrane protein</topology>
    </subcellularLocation>
    <subcellularLocation>
        <location evidence="1">Membrane</location>
    </subcellularLocation>
</comment>
<accession>A0A109ZYJ4</accession>
<sequence>MTMVRANDGIVVGRPARQEPSESKMESGRSPRRATTLTVLGLLALLGIAGLTALGIWQVERRAWKLDLIARVDQRSHAAPEAAPGPAAWLAINRSDDEYRRINVTGRFVPGADTLVQAVSDLGAGFWVLTPLRAEAGYTVLVNRGFVSPDERKAGAFAVLAAPVSVTGLLRITEPKGGFLRSNDPATQRWYSRDVEAIAASQKLGAVAPYFIDANAALDVPGQPHGGLTVIAFPNNHVVYAITWFGLALMLAGGALFVARDEWRIRKKSLPRV</sequence>
<dbReference type="AlphaFoldDB" id="A0A109ZYJ4"/>
<gene>
    <name evidence="8" type="primary">surF1</name>
    <name evidence="8" type="ORF">PROKKA_00813</name>
</gene>
<feature type="transmembrane region" description="Helical" evidence="6">
    <location>
        <begin position="238"/>
        <end position="259"/>
    </location>
</feature>
<evidence type="ECO:0000256" key="2">
    <source>
        <dbReference type="ARBA" id="ARBA00007165"/>
    </source>
</evidence>
<name>A0A109ZYJ4_9BRAD</name>
<dbReference type="PANTHER" id="PTHR23427">
    <property type="entry name" value="SURFEIT LOCUS PROTEIN"/>
    <property type="match status" value="1"/>
</dbReference>
<evidence type="ECO:0000256" key="5">
    <source>
        <dbReference type="ARBA" id="ARBA00023136"/>
    </source>
</evidence>
<evidence type="ECO:0000256" key="1">
    <source>
        <dbReference type="ARBA" id="ARBA00004370"/>
    </source>
</evidence>
<keyword evidence="4 6" id="KW-1133">Transmembrane helix</keyword>
<protein>
    <recommendedName>
        <fullName evidence="6">SURF1-like protein</fullName>
    </recommendedName>
</protein>
<keyword evidence="5 6" id="KW-0472">Membrane</keyword>
<evidence type="ECO:0000313" key="8">
    <source>
        <dbReference type="EMBL" id="AMH39624.1"/>
    </source>
</evidence>
<dbReference type="GO" id="GO:0005886">
    <property type="term" value="C:plasma membrane"/>
    <property type="evidence" value="ECO:0007669"/>
    <property type="project" value="UniProtKB-SubCell"/>
</dbReference>
<keyword evidence="6" id="KW-1003">Cell membrane</keyword>
<dbReference type="Pfam" id="PF02104">
    <property type="entry name" value="SURF1"/>
    <property type="match status" value="1"/>
</dbReference>
<dbReference type="InterPro" id="IPR045214">
    <property type="entry name" value="Surf1/Surf4"/>
</dbReference>
<evidence type="ECO:0000256" key="6">
    <source>
        <dbReference type="RuleBase" id="RU363076"/>
    </source>
</evidence>
<evidence type="ECO:0000256" key="3">
    <source>
        <dbReference type="ARBA" id="ARBA00022692"/>
    </source>
</evidence>